<dbReference type="PANTHER" id="PTHR43537">
    <property type="entry name" value="TRANSCRIPTIONAL REGULATOR, GNTR FAMILY"/>
    <property type="match status" value="1"/>
</dbReference>
<name>A0ABV4BJP5_9CLOT</name>
<dbReference type="Pfam" id="PF00392">
    <property type="entry name" value="GntR"/>
    <property type="match status" value="1"/>
</dbReference>
<dbReference type="InterPro" id="IPR008920">
    <property type="entry name" value="TF_FadR/GntR_C"/>
</dbReference>
<dbReference type="Gene3D" id="1.10.10.10">
    <property type="entry name" value="Winged helix-like DNA-binding domain superfamily/Winged helix DNA-binding domain"/>
    <property type="match status" value="1"/>
</dbReference>
<dbReference type="Gene3D" id="1.20.120.530">
    <property type="entry name" value="GntR ligand-binding domain-like"/>
    <property type="match status" value="1"/>
</dbReference>
<accession>A0ABV4BJP5</accession>
<dbReference type="SMART" id="SM00895">
    <property type="entry name" value="FCD"/>
    <property type="match status" value="1"/>
</dbReference>
<evidence type="ECO:0000313" key="6">
    <source>
        <dbReference type="Proteomes" id="UP001564657"/>
    </source>
</evidence>
<reference evidence="5 6" key="1">
    <citation type="submission" date="2024-08" db="EMBL/GenBank/DDBJ databases">
        <title>Clostridium lapicellarii sp. nov., and Clostridium renhuaiense sp. nov., two species isolated from the mud in a fermentation cellar used for producing sauce-flavour Chinese liquors.</title>
        <authorList>
            <person name="Yang F."/>
            <person name="Wang H."/>
            <person name="Chen L.Q."/>
            <person name="Zhou N."/>
            <person name="Lu J.J."/>
            <person name="Pu X.X."/>
            <person name="Wan B."/>
            <person name="Wang L."/>
            <person name="Liu S.J."/>
        </authorList>
    </citation>
    <scope>NUCLEOTIDE SEQUENCE [LARGE SCALE GENOMIC DNA]</scope>
    <source>
        <strain evidence="5 6">MT-5</strain>
    </source>
</reference>
<gene>
    <name evidence="5" type="ORF">AB8U03_02170</name>
</gene>
<dbReference type="RefSeq" id="WP_369702883.1">
    <property type="nucleotide sequence ID" value="NZ_JBGEWD010000001.1"/>
</dbReference>
<dbReference type="PROSITE" id="PS50949">
    <property type="entry name" value="HTH_GNTR"/>
    <property type="match status" value="1"/>
</dbReference>
<evidence type="ECO:0000256" key="2">
    <source>
        <dbReference type="ARBA" id="ARBA00023125"/>
    </source>
</evidence>
<dbReference type="CDD" id="cd07377">
    <property type="entry name" value="WHTH_GntR"/>
    <property type="match status" value="1"/>
</dbReference>
<evidence type="ECO:0000313" key="5">
    <source>
        <dbReference type="EMBL" id="MEY7999015.1"/>
    </source>
</evidence>
<dbReference type="SUPFAM" id="SSF48008">
    <property type="entry name" value="GntR ligand-binding domain-like"/>
    <property type="match status" value="1"/>
</dbReference>
<organism evidence="5 6">
    <name type="scientific">Clostridium moutaii</name>
    <dbReference type="NCBI Taxonomy" id="3240932"/>
    <lineage>
        <taxon>Bacteria</taxon>
        <taxon>Bacillati</taxon>
        <taxon>Bacillota</taxon>
        <taxon>Clostridia</taxon>
        <taxon>Eubacteriales</taxon>
        <taxon>Clostridiaceae</taxon>
        <taxon>Clostridium</taxon>
    </lineage>
</organism>
<sequence>MIININENLSEQLKHRRTTAAVVADVLRTSILKGQLKAGEQLIQADIAKQFGMSRIPVREALKQLEAEGLVKQYPNKGAIISELSASEVQEIYEIRSFLEIGAIRLSIINLNEEDLKRAEKILMEIDSAPDANKWLELNWEFHSCLYLPANRPRLLSIINNLHVNVARYIRIYLDLMNFEKKSQQEHYNIFNACKERNTEKAVEFIKQHLENASATLVSYLNKRNE</sequence>
<evidence type="ECO:0000256" key="3">
    <source>
        <dbReference type="ARBA" id="ARBA00023163"/>
    </source>
</evidence>
<dbReference type="PANTHER" id="PTHR43537:SF41">
    <property type="entry name" value="TRANSCRIPTIONAL REGULATORY PROTEIN"/>
    <property type="match status" value="1"/>
</dbReference>
<evidence type="ECO:0000256" key="1">
    <source>
        <dbReference type="ARBA" id="ARBA00023015"/>
    </source>
</evidence>
<dbReference type="InterPro" id="IPR000524">
    <property type="entry name" value="Tscrpt_reg_HTH_GntR"/>
</dbReference>
<keyword evidence="1" id="KW-0805">Transcription regulation</keyword>
<dbReference type="EMBL" id="JBGEWD010000001">
    <property type="protein sequence ID" value="MEY7999015.1"/>
    <property type="molecule type" value="Genomic_DNA"/>
</dbReference>
<dbReference type="Pfam" id="PF07729">
    <property type="entry name" value="FCD"/>
    <property type="match status" value="1"/>
</dbReference>
<proteinExistence type="predicted"/>
<dbReference type="SUPFAM" id="SSF46785">
    <property type="entry name" value="Winged helix' DNA-binding domain"/>
    <property type="match status" value="1"/>
</dbReference>
<dbReference type="InterPro" id="IPR011711">
    <property type="entry name" value="GntR_C"/>
</dbReference>
<keyword evidence="6" id="KW-1185">Reference proteome</keyword>
<dbReference type="InterPro" id="IPR036388">
    <property type="entry name" value="WH-like_DNA-bd_sf"/>
</dbReference>
<dbReference type="PRINTS" id="PR00035">
    <property type="entry name" value="HTHGNTR"/>
</dbReference>
<keyword evidence="3" id="KW-0804">Transcription</keyword>
<protein>
    <submittedName>
        <fullName evidence="5">GntR family transcriptional regulator</fullName>
    </submittedName>
</protein>
<dbReference type="Proteomes" id="UP001564657">
    <property type="component" value="Unassembled WGS sequence"/>
</dbReference>
<keyword evidence="2" id="KW-0238">DNA-binding</keyword>
<dbReference type="InterPro" id="IPR036390">
    <property type="entry name" value="WH_DNA-bd_sf"/>
</dbReference>
<evidence type="ECO:0000259" key="4">
    <source>
        <dbReference type="PROSITE" id="PS50949"/>
    </source>
</evidence>
<feature type="domain" description="HTH gntR-type" evidence="4">
    <location>
        <begin position="17"/>
        <end position="84"/>
    </location>
</feature>
<dbReference type="SMART" id="SM00345">
    <property type="entry name" value="HTH_GNTR"/>
    <property type="match status" value="1"/>
</dbReference>
<comment type="caution">
    <text evidence="5">The sequence shown here is derived from an EMBL/GenBank/DDBJ whole genome shotgun (WGS) entry which is preliminary data.</text>
</comment>